<dbReference type="SUPFAM" id="SSF81660">
    <property type="entry name" value="Metal cation-transporting ATPase, ATP-binding domain N"/>
    <property type="match status" value="1"/>
</dbReference>
<name>A0ABD3GF17_9MARC</name>
<dbReference type="PANTHER" id="PTHR42861">
    <property type="entry name" value="CALCIUM-TRANSPORTING ATPASE"/>
    <property type="match status" value="1"/>
</dbReference>
<dbReference type="Gene3D" id="3.40.50.1000">
    <property type="entry name" value="HAD superfamily/HAD-like"/>
    <property type="match status" value="2"/>
</dbReference>
<dbReference type="Pfam" id="PF13246">
    <property type="entry name" value="Cation_ATPase"/>
    <property type="match status" value="1"/>
</dbReference>
<reference evidence="12 13" key="1">
    <citation type="submission" date="2024-09" db="EMBL/GenBank/DDBJ databases">
        <title>Chromosome-scale assembly of Riccia sorocarpa.</title>
        <authorList>
            <person name="Paukszto L."/>
        </authorList>
    </citation>
    <scope>NUCLEOTIDE SEQUENCE [LARGE SCALE GENOMIC DNA]</scope>
    <source>
        <strain evidence="12">LP-2024</strain>
        <tissue evidence="12">Aerial parts of the thallus</tissue>
    </source>
</reference>
<gene>
    <name evidence="12" type="ORF">R1sor_026710</name>
</gene>
<keyword evidence="2 10" id="KW-0812">Transmembrane</keyword>
<keyword evidence="3" id="KW-0547">Nucleotide-binding</keyword>
<evidence type="ECO:0000256" key="3">
    <source>
        <dbReference type="ARBA" id="ARBA00022741"/>
    </source>
</evidence>
<dbReference type="SMART" id="SM00831">
    <property type="entry name" value="Cation_ATPase_N"/>
    <property type="match status" value="1"/>
</dbReference>
<dbReference type="InterPro" id="IPR059000">
    <property type="entry name" value="ATPase_P-type_domA"/>
</dbReference>
<feature type="transmembrane region" description="Helical" evidence="10">
    <location>
        <begin position="788"/>
        <end position="808"/>
    </location>
</feature>
<proteinExistence type="predicted"/>
<keyword evidence="4" id="KW-0067">ATP-binding</keyword>
<evidence type="ECO:0000313" key="12">
    <source>
        <dbReference type="EMBL" id="KAL3676762.1"/>
    </source>
</evidence>
<dbReference type="Proteomes" id="UP001633002">
    <property type="component" value="Unassembled WGS sequence"/>
</dbReference>
<dbReference type="InterPro" id="IPR023298">
    <property type="entry name" value="ATPase_P-typ_TM_dom_sf"/>
</dbReference>
<dbReference type="PRINTS" id="PR00119">
    <property type="entry name" value="CATATPASE"/>
</dbReference>
<dbReference type="GO" id="GO:0016020">
    <property type="term" value="C:membrane"/>
    <property type="evidence" value="ECO:0007669"/>
    <property type="project" value="UniProtKB-SubCell"/>
</dbReference>
<feature type="domain" description="Cation-transporting P-type ATPase N-terminal" evidence="11">
    <location>
        <begin position="71"/>
        <end position="145"/>
    </location>
</feature>
<dbReference type="InterPro" id="IPR018303">
    <property type="entry name" value="ATPase_P-typ_P_site"/>
</dbReference>
<dbReference type="SUPFAM" id="SSF81653">
    <property type="entry name" value="Calcium ATPase, transduction domain A"/>
    <property type="match status" value="1"/>
</dbReference>
<evidence type="ECO:0000256" key="2">
    <source>
        <dbReference type="ARBA" id="ARBA00022692"/>
    </source>
</evidence>
<keyword evidence="7 10" id="KW-1133">Transmembrane helix</keyword>
<dbReference type="EMBL" id="JBJQOH010000008">
    <property type="protein sequence ID" value="KAL3676762.1"/>
    <property type="molecule type" value="Genomic_DNA"/>
</dbReference>
<comment type="caution">
    <text evidence="12">The sequence shown here is derived from an EMBL/GenBank/DDBJ whole genome shotgun (WGS) entry which is preliminary data.</text>
</comment>
<dbReference type="InterPro" id="IPR023214">
    <property type="entry name" value="HAD_sf"/>
</dbReference>
<keyword evidence="6" id="KW-1278">Translocase</keyword>
<dbReference type="PROSITE" id="PS00154">
    <property type="entry name" value="ATPASE_E1_E2"/>
    <property type="match status" value="1"/>
</dbReference>
<evidence type="ECO:0000256" key="10">
    <source>
        <dbReference type="SAM" id="Phobius"/>
    </source>
</evidence>
<feature type="transmembrane region" description="Helical" evidence="10">
    <location>
        <begin position="357"/>
        <end position="385"/>
    </location>
</feature>
<dbReference type="InterPro" id="IPR006068">
    <property type="entry name" value="ATPase_P-typ_cation-transptr_C"/>
</dbReference>
<dbReference type="NCBIfam" id="TIGR01494">
    <property type="entry name" value="ATPase_P-type"/>
    <property type="match status" value="2"/>
</dbReference>
<dbReference type="FunFam" id="1.20.1110.10:FF:000065">
    <property type="entry name" value="Sarcoplasmic/endoplasmic reticulum calcium ATPase 1"/>
    <property type="match status" value="1"/>
</dbReference>
<dbReference type="PRINTS" id="PR00120">
    <property type="entry name" value="HATPASE"/>
</dbReference>
<feature type="transmembrane region" description="Helical" evidence="10">
    <location>
        <begin position="317"/>
        <end position="337"/>
    </location>
</feature>
<feature type="transmembrane region" description="Helical" evidence="10">
    <location>
        <begin position="982"/>
        <end position="1004"/>
    </location>
</feature>
<accession>A0ABD3GF17</accession>
<dbReference type="InterPro" id="IPR008250">
    <property type="entry name" value="ATPase_P-typ_transduc_dom_A_sf"/>
</dbReference>
<evidence type="ECO:0000256" key="9">
    <source>
        <dbReference type="SAM" id="MobiDB-lite"/>
    </source>
</evidence>
<keyword evidence="13" id="KW-1185">Reference proteome</keyword>
<comment type="subcellular location">
    <subcellularLocation>
        <location evidence="1">Membrane</location>
        <topology evidence="1">Multi-pass membrane protein</topology>
    </subcellularLocation>
</comment>
<dbReference type="Pfam" id="PF00690">
    <property type="entry name" value="Cation_ATPase_N"/>
    <property type="match status" value="1"/>
</dbReference>
<dbReference type="InterPro" id="IPR036412">
    <property type="entry name" value="HAD-like_sf"/>
</dbReference>
<evidence type="ECO:0000256" key="8">
    <source>
        <dbReference type="ARBA" id="ARBA00023136"/>
    </source>
</evidence>
<keyword evidence="8 10" id="KW-0472">Membrane</keyword>
<dbReference type="SUPFAM" id="SSF81665">
    <property type="entry name" value="Calcium ATPase, transmembrane domain M"/>
    <property type="match status" value="1"/>
</dbReference>
<evidence type="ECO:0000256" key="5">
    <source>
        <dbReference type="ARBA" id="ARBA00022842"/>
    </source>
</evidence>
<evidence type="ECO:0000256" key="7">
    <source>
        <dbReference type="ARBA" id="ARBA00022989"/>
    </source>
</evidence>
<dbReference type="InterPro" id="IPR001757">
    <property type="entry name" value="P_typ_ATPase"/>
</dbReference>
<protein>
    <recommendedName>
        <fullName evidence="11">Cation-transporting P-type ATPase N-terminal domain-containing protein</fullName>
    </recommendedName>
</protein>
<evidence type="ECO:0000256" key="4">
    <source>
        <dbReference type="ARBA" id="ARBA00022840"/>
    </source>
</evidence>
<dbReference type="Gene3D" id="3.40.1110.10">
    <property type="entry name" value="Calcium-transporting ATPase, cytoplasmic domain N"/>
    <property type="match status" value="1"/>
</dbReference>
<feature type="region of interest" description="Disordered" evidence="9">
    <location>
        <begin position="1"/>
        <end position="41"/>
    </location>
</feature>
<dbReference type="SUPFAM" id="SSF56784">
    <property type="entry name" value="HAD-like"/>
    <property type="match status" value="1"/>
</dbReference>
<dbReference type="Gene3D" id="1.20.1110.10">
    <property type="entry name" value="Calcium-transporting ATPase, transmembrane domain"/>
    <property type="match status" value="3"/>
</dbReference>
<dbReference type="FunFam" id="1.20.1110.10:FF:000037">
    <property type="entry name" value="Calcium-transporting ATPase, putative"/>
    <property type="match status" value="1"/>
</dbReference>
<dbReference type="Pfam" id="PF00689">
    <property type="entry name" value="Cation_ATPase_C"/>
    <property type="match status" value="1"/>
</dbReference>
<keyword evidence="5" id="KW-0460">Magnesium</keyword>
<dbReference type="GO" id="GO:0070588">
    <property type="term" value="P:calcium ion transmembrane transport"/>
    <property type="evidence" value="ECO:0007669"/>
    <property type="project" value="UniProtKB-ARBA"/>
</dbReference>
<dbReference type="Pfam" id="PF00122">
    <property type="entry name" value="E1-E2_ATPase"/>
    <property type="match status" value="1"/>
</dbReference>
<dbReference type="InterPro" id="IPR004014">
    <property type="entry name" value="ATPase_P-typ_cation-transptr_N"/>
</dbReference>
<feature type="transmembrane region" description="Helical" evidence="10">
    <location>
        <begin position="859"/>
        <end position="882"/>
    </location>
</feature>
<feature type="transmembrane region" description="Helical" evidence="10">
    <location>
        <begin position="158"/>
        <end position="177"/>
    </location>
</feature>
<evidence type="ECO:0000256" key="6">
    <source>
        <dbReference type="ARBA" id="ARBA00022967"/>
    </source>
</evidence>
<dbReference type="AlphaFoldDB" id="A0ABD3GF17"/>
<dbReference type="InterPro" id="IPR023299">
    <property type="entry name" value="ATPase_P-typ_cyto_dom_N"/>
</dbReference>
<dbReference type="Pfam" id="PF00702">
    <property type="entry name" value="Hydrolase"/>
    <property type="match status" value="1"/>
</dbReference>
<dbReference type="Gene3D" id="2.70.150.10">
    <property type="entry name" value="Calcium-transporting ATPase, cytoplasmic transduction domain A"/>
    <property type="match status" value="1"/>
</dbReference>
<feature type="transmembrane region" description="Helical" evidence="10">
    <location>
        <begin position="129"/>
        <end position="146"/>
    </location>
</feature>
<evidence type="ECO:0000256" key="1">
    <source>
        <dbReference type="ARBA" id="ARBA00004141"/>
    </source>
</evidence>
<sequence length="1040" mass="114487">MRSQVMPAAKPSVEIAEASDFSVRAPGTNLPAAGSQNQKPRHFGYHRKERKMGDQGPIDSHKESAGLRVFPAWARSVDEVAEHYEVDISSGLTSQQVEESRSLYGWNELDKPSQKPLWKLVLEQFEDPLVQILLAAAGVSFILALTEGGKVETGLQAFTEPLVIFAIIILNAVIWVWQENKAENSLQALTNLQSDYARVLRYGLEIPDLPARELVPGDIVKLRAGDRVAADMRVAELSSGTVRLQLAALTGESQPVMKGIDAVDDEEIEIQGKGRHGFCWDHCHLWIMHFHKFWTPLLKRMIHPPLKRKLDEFADTLTKVVGGICVLVWLINYKYFITFETVDGTIRGINFSFEQAVYYFKVAVALAVAAIPEGLPAVVTTCLALGTRRMAEENAIVRKLPSGETLGCTSVICSDKTGTLTTNQISVVRLITVDSLDELKEYEVTGTTYDPSDGEVKGLSDSLDTNLKSVAEIFSLCNDAGIQLKNGSYNAVGMPTEAALMVLVEKLDVPSREARKKIKAARLEKAEGEAISAYKSWGSNTLQSAARLFTLEFDRSRKSMSVLVSQNNGEDGFQNKLLVKGAAEFLLERCSSVQLKDGTVVPLSPRCRELIMAANVDAMARKGLRTYSWLCFHGRAWSFRLWFLVNPPRSEVKDAIENCRNAGIRVIVIAGDNKATAEAICREVGVFGVDEDLTERSLTGREFIRLSQNERRSYLQRPDKGNFVISRAEPIHKQEIVRVLQNSGEVVAMTGDGVNDAPALKLADIGISMGITDTEVAKEASDMAFIRYLISSNIGEVVSIFLTALLSFPQGLLPVQLLWVNLVTDGAPATALGFNEPGKDILERSPRSPDESPISNWTFFRFLTIGAYVGIATTGIFGLWYMNNTSFLGIDMSGDGHTAVTWGQLSHWAECPLWPKFSVNRLFTAGSHEYVFTNACDYFSEGKVKASTLSMSALVVMEMFNALNALSENNSLLSVPPWANKWLLCAIGVSVGIHLTILYTPWLADVFGVVPLSPQEWLLVVVISLPIIPLDEAEILGSDA</sequence>
<evidence type="ECO:0000259" key="11">
    <source>
        <dbReference type="SMART" id="SM00831"/>
    </source>
</evidence>
<organism evidence="12 13">
    <name type="scientific">Riccia sorocarpa</name>
    <dbReference type="NCBI Taxonomy" id="122646"/>
    <lineage>
        <taxon>Eukaryota</taxon>
        <taxon>Viridiplantae</taxon>
        <taxon>Streptophyta</taxon>
        <taxon>Embryophyta</taxon>
        <taxon>Marchantiophyta</taxon>
        <taxon>Marchantiopsida</taxon>
        <taxon>Marchantiidae</taxon>
        <taxon>Marchantiales</taxon>
        <taxon>Ricciaceae</taxon>
        <taxon>Riccia</taxon>
    </lineage>
</organism>
<dbReference type="GO" id="GO:0005524">
    <property type="term" value="F:ATP binding"/>
    <property type="evidence" value="ECO:0007669"/>
    <property type="project" value="UniProtKB-KW"/>
</dbReference>
<evidence type="ECO:0000313" key="13">
    <source>
        <dbReference type="Proteomes" id="UP001633002"/>
    </source>
</evidence>